<feature type="domain" description="FAD/NAD(P)-binding" evidence="2">
    <location>
        <begin position="111"/>
        <end position="324"/>
    </location>
</feature>
<evidence type="ECO:0000256" key="1">
    <source>
        <dbReference type="SAM" id="MobiDB-lite"/>
    </source>
</evidence>
<evidence type="ECO:0000259" key="2">
    <source>
        <dbReference type="Pfam" id="PF07992"/>
    </source>
</evidence>
<dbReference type="Pfam" id="PF07992">
    <property type="entry name" value="Pyr_redox_2"/>
    <property type="match status" value="2"/>
</dbReference>
<organism evidence="3 4">
    <name type="scientific">Rhodotorula graminis (strain WP1)</name>
    <dbReference type="NCBI Taxonomy" id="578459"/>
    <lineage>
        <taxon>Eukaryota</taxon>
        <taxon>Fungi</taxon>
        <taxon>Dikarya</taxon>
        <taxon>Basidiomycota</taxon>
        <taxon>Pucciniomycotina</taxon>
        <taxon>Microbotryomycetes</taxon>
        <taxon>Sporidiobolales</taxon>
        <taxon>Sporidiobolaceae</taxon>
        <taxon>Rhodotorula</taxon>
    </lineage>
</organism>
<feature type="compositionally biased region" description="Basic and acidic residues" evidence="1">
    <location>
        <begin position="388"/>
        <end position="407"/>
    </location>
</feature>
<dbReference type="RefSeq" id="XP_018269201.1">
    <property type="nucleotide sequence ID" value="XM_018417816.1"/>
</dbReference>
<dbReference type="OrthoDB" id="202203at2759"/>
<proteinExistence type="predicted"/>
<dbReference type="AlphaFoldDB" id="A0A0P9EVH2"/>
<dbReference type="InterPro" id="IPR023753">
    <property type="entry name" value="FAD/NAD-binding_dom"/>
</dbReference>
<evidence type="ECO:0000313" key="3">
    <source>
        <dbReference type="EMBL" id="KPV73152.1"/>
    </source>
</evidence>
<gene>
    <name evidence="3" type="ORF">RHOBADRAFT_55368</name>
</gene>
<dbReference type="PANTHER" id="PTHR43735">
    <property type="entry name" value="APOPTOSIS-INDUCING FACTOR 1"/>
    <property type="match status" value="1"/>
</dbReference>
<sequence length="434" mass="46057">MATAAPLKDTLDKHVVVVGGSYVGLAVAQELLKLDKPPRVTVVERNEHFSHLCLRLPSLRYRVRKRAQGVHSLLHHAPLAAPHLRANALSLSPSTRTLTLDRPVPGAGAEPASRELAYDALVLATGTKLSPPGTMPGKGDKAEGVKYLQSIQSDLEKAGQIVIVGGGAVGVQMACDLAVLYPAKRQHITLVQSRRLMPRFHPALHDLVQKRFDDLGVKTLLGVRADVPEGGYEALNERGGGAVRLNDGSEVRADYVIHALGQSPNSQLLSSSLPSAILPSSYIRVSPSLLVAPSSPSEAASVAQRIFALGDVADSGAPKAARPAVLGQAPLVARNIARVLARDSNVTSSSSEAPELELETHTPGAAAIHLTLGVVDSVVFRNPPSSGVDERGEPRWDGEPHVTWRDDGAEDMGIEGVWARRVPGFVTGPHSYHL</sequence>
<dbReference type="PRINTS" id="PR00368">
    <property type="entry name" value="FADPNR"/>
</dbReference>
<dbReference type="SUPFAM" id="SSF51905">
    <property type="entry name" value="FAD/NAD(P)-binding domain"/>
    <property type="match status" value="1"/>
</dbReference>
<dbReference type="PANTHER" id="PTHR43735:SF11">
    <property type="entry name" value="HYPOTHETICAL OXIDOREDUCTASE (EUROFUNG)"/>
    <property type="match status" value="1"/>
</dbReference>
<dbReference type="GeneID" id="28978264"/>
<dbReference type="Proteomes" id="UP000053890">
    <property type="component" value="Unassembled WGS sequence"/>
</dbReference>
<dbReference type="PRINTS" id="PR00411">
    <property type="entry name" value="PNDRDTASEI"/>
</dbReference>
<feature type="domain" description="FAD/NAD(P)-binding" evidence="2">
    <location>
        <begin position="8"/>
        <end position="75"/>
    </location>
</feature>
<name>A0A0P9EVH2_RHOGW</name>
<dbReference type="EMBL" id="KQ474084">
    <property type="protein sequence ID" value="KPV73152.1"/>
    <property type="molecule type" value="Genomic_DNA"/>
</dbReference>
<reference evidence="3 4" key="1">
    <citation type="journal article" date="2015" name="Front. Microbiol.">
        <title>Genome sequence of the plant growth promoting endophytic yeast Rhodotorula graminis WP1.</title>
        <authorList>
            <person name="Firrincieli A."/>
            <person name="Otillar R."/>
            <person name="Salamov A."/>
            <person name="Schmutz J."/>
            <person name="Khan Z."/>
            <person name="Redman R.S."/>
            <person name="Fleck N.D."/>
            <person name="Lindquist E."/>
            <person name="Grigoriev I.V."/>
            <person name="Doty S.L."/>
        </authorList>
    </citation>
    <scope>NUCLEOTIDE SEQUENCE [LARGE SCALE GENOMIC DNA]</scope>
    <source>
        <strain evidence="3 4">WP1</strain>
    </source>
</reference>
<dbReference type="GO" id="GO:0004174">
    <property type="term" value="F:electron-transferring-flavoprotein dehydrogenase activity"/>
    <property type="evidence" value="ECO:0007669"/>
    <property type="project" value="TreeGrafter"/>
</dbReference>
<dbReference type="InterPro" id="IPR036188">
    <property type="entry name" value="FAD/NAD-bd_sf"/>
</dbReference>
<feature type="region of interest" description="Disordered" evidence="1">
    <location>
        <begin position="383"/>
        <end position="407"/>
    </location>
</feature>
<keyword evidence="4" id="KW-1185">Reference proteome</keyword>
<accession>A0A0P9EVH2</accession>
<dbReference type="STRING" id="578459.A0A0P9EVH2"/>
<protein>
    <recommendedName>
        <fullName evidence="2">FAD/NAD(P)-binding domain-containing protein</fullName>
    </recommendedName>
</protein>
<dbReference type="OMA" id="QTEPWIN"/>
<evidence type="ECO:0000313" key="4">
    <source>
        <dbReference type="Proteomes" id="UP000053890"/>
    </source>
</evidence>
<dbReference type="GO" id="GO:0005737">
    <property type="term" value="C:cytoplasm"/>
    <property type="evidence" value="ECO:0007669"/>
    <property type="project" value="TreeGrafter"/>
</dbReference>
<dbReference type="Gene3D" id="3.50.50.100">
    <property type="match status" value="1"/>
</dbReference>
<dbReference type="GO" id="GO:0050660">
    <property type="term" value="F:flavin adenine dinucleotide binding"/>
    <property type="evidence" value="ECO:0007669"/>
    <property type="project" value="TreeGrafter"/>
</dbReference>